<feature type="domain" description="Cyclic nucleotide-binding" evidence="17">
    <location>
        <begin position="367"/>
        <end position="442"/>
    </location>
</feature>
<dbReference type="Gene3D" id="1.10.510.10">
    <property type="entry name" value="Transferase(Phosphotransferase) domain 1"/>
    <property type="match status" value="1"/>
</dbReference>
<evidence type="ECO:0000259" key="17">
    <source>
        <dbReference type="PROSITE" id="PS50042"/>
    </source>
</evidence>
<dbReference type="InterPro" id="IPR000595">
    <property type="entry name" value="cNMP-bd_dom"/>
</dbReference>
<dbReference type="InterPro" id="IPR011009">
    <property type="entry name" value="Kinase-like_dom_sf"/>
</dbReference>
<keyword evidence="9 12" id="KW-0142">cGMP-binding</keyword>
<evidence type="ECO:0000256" key="9">
    <source>
        <dbReference type="ARBA" id="ARBA00022992"/>
    </source>
</evidence>
<sequence>MPLQSNVDARRHVTTSKLGIVVGEGCQQVETSEENSAKSAPDLRREGLEGSPKPSTKCKRNKFRTPKTHSAFAKAGNWLDSARRVLRAAGRLASGMGNGASGPSNSLGDSRSSSLRSDSPEKLGKKNFLGEPAFSEDLIPVLKEELREREEEVERLDLELGETRKILENREEEILRLNREIHKLKSVLHATSGSKNGKMDILATLHQQHSMAGQGALTKKQGVSGESARTRTHAENYCIQSHEKDFRCYYAVSAFCLLKPTRKGDLEVLKDGKVLGRMGPGKAFGELAILYNCTRTASVKDWPWFDIKTAGDFLWELLSNLGLLYKYRCLEKITNPCTCTFVSMGSRTETCLILMSEKIKNKNVVPLLQNLSNEILAKMADVLEVDFYPAHEYIIRQGATGDTFFIISHGKVKVTQKVFGQTNEEEIRTLGRGEYFGEQALLRPSSVTSIPTEQISEYPEIRLDDLDVIATLGIGGFGRVELVQYTLDKSMTFALKCLKKSHIVETQQQEHIISEKSIMMGCRHPFICRLYTTFKDKKYVYMMMEACLGGEVWTILRDRGTFDDTTTRFYTACVVEAVKYLHSKHILYRDLKPENLLLDSHGYAKLVDFGFSKLLINGQKTWTFCGTPEYVAPEIILNKGHDKAVDYWSIGILMYELFTGMPPFTASDPMKTYNIILKGIDMIDFPRNISRNAQSLIKRLCRENPTERLGYQKGGITDIKKHKWFQGFDWDGLLARTLSPPILPKVCFLFLYEYWE</sequence>
<feature type="compositionally biased region" description="Low complexity" evidence="15">
    <location>
        <begin position="93"/>
        <end position="117"/>
    </location>
</feature>
<keyword evidence="6 12" id="KW-0547">Nucleotide-binding</keyword>
<dbReference type="InterPro" id="IPR014710">
    <property type="entry name" value="RmlC-like_jellyroll"/>
</dbReference>
<feature type="domain" description="Protein kinase" evidence="16">
    <location>
        <begin position="466"/>
        <end position="725"/>
    </location>
</feature>
<evidence type="ECO:0000256" key="6">
    <source>
        <dbReference type="ARBA" id="ARBA00022741"/>
    </source>
</evidence>
<evidence type="ECO:0000256" key="1">
    <source>
        <dbReference type="ARBA" id="ARBA00006352"/>
    </source>
</evidence>
<dbReference type="CDD" id="cd00038">
    <property type="entry name" value="CAP_ED"/>
    <property type="match status" value="1"/>
</dbReference>
<evidence type="ECO:0000256" key="13">
    <source>
        <dbReference type="PROSITE-ProRule" id="PRU10141"/>
    </source>
</evidence>
<dbReference type="PROSITE" id="PS50011">
    <property type="entry name" value="PROTEIN_KINASE_DOM"/>
    <property type="match status" value="1"/>
</dbReference>
<dbReference type="PROSITE" id="PS00107">
    <property type="entry name" value="PROTEIN_KINASE_ATP"/>
    <property type="match status" value="1"/>
</dbReference>
<dbReference type="PANTHER" id="PTHR24353:SF147">
    <property type="entry name" value="CGMP-DEPENDENT SERINE_THREONIN PROTEIN KINASE-RELATED"/>
    <property type="match status" value="1"/>
</dbReference>
<name>A0ABM1SE55_LIMPO</name>
<dbReference type="Gene3D" id="3.30.200.20">
    <property type="entry name" value="Phosphorylase Kinase, domain 1"/>
    <property type="match status" value="1"/>
</dbReference>
<evidence type="ECO:0000313" key="20">
    <source>
        <dbReference type="RefSeq" id="XP_022241910.1"/>
    </source>
</evidence>
<dbReference type="Gene3D" id="2.60.120.10">
    <property type="entry name" value="Jelly Rolls"/>
    <property type="match status" value="2"/>
</dbReference>
<keyword evidence="14" id="KW-0175">Coiled coil</keyword>
<evidence type="ECO:0000256" key="8">
    <source>
        <dbReference type="ARBA" id="ARBA00022840"/>
    </source>
</evidence>
<dbReference type="SMART" id="SM00220">
    <property type="entry name" value="S_TKc"/>
    <property type="match status" value="1"/>
</dbReference>
<keyword evidence="5 12" id="KW-0808">Transferase</keyword>
<keyword evidence="3 12" id="KW-0723">Serine/threonine-protein kinase</keyword>
<dbReference type="RefSeq" id="XP_022241910.1">
    <property type="nucleotide sequence ID" value="XM_022386202.1"/>
</dbReference>
<comment type="catalytic activity">
    <reaction evidence="10 12">
        <text>L-threonyl-[protein] + ATP = O-phospho-L-threonyl-[protein] + ADP + H(+)</text>
        <dbReference type="Rhea" id="RHEA:46608"/>
        <dbReference type="Rhea" id="RHEA-COMP:11060"/>
        <dbReference type="Rhea" id="RHEA-COMP:11605"/>
        <dbReference type="ChEBI" id="CHEBI:15378"/>
        <dbReference type="ChEBI" id="CHEBI:30013"/>
        <dbReference type="ChEBI" id="CHEBI:30616"/>
        <dbReference type="ChEBI" id="CHEBI:61977"/>
        <dbReference type="ChEBI" id="CHEBI:456216"/>
        <dbReference type="EC" id="2.7.11.12"/>
    </reaction>
</comment>
<dbReference type="InterPro" id="IPR017441">
    <property type="entry name" value="Protein_kinase_ATP_BS"/>
</dbReference>
<evidence type="ECO:0000256" key="7">
    <source>
        <dbReference type="ARBA" id="ARBA00022777"/>
    </source>
</evidence>
<evidence type="ECO:0000256" key="11">
    <source>
        <dbReference type="ARBA" id="ARBA00047462"/>
    </source>
</evidence>
<comment type="catalytic activity">
    <reaction evidence="11">
        <text>L-seryl-[protein] + ATP = O-phospho-L-seryl-[protein] + ADP + H(+)</text>
        <dbReference type="Rhea" id="RHEA:17989"/>
        <dbReference type="Rhea" id="RHEA-COMP:9863"/>
        <dbReference type="Rhea" id="RHEA-COMP:11604"/>
        <dbReference type="ChEBI" id="CHEBI:15378"/>
        <dbReference type="ChEBI" id="CHEBI:29999"/>
        <dbReference type="ChEBI" id="CHEBI:30616"/>
        <dbReference type="ChEBI" id="CHEBI:83421"/>
        <dbReference type="ChEBI" id="CHEBI:456216"/>
        <dbReference type="EC" id="2.7.11.12"/>
    </reaction>
</comment>
<evidence type="ECO:0000313" key="19">
    <source>
        <dbReference type="Proteomes" id="UP000694941"/>
    </source>
</evidence>
<evidence type="ECO:0000256" key="12">
    <source>
        <dbReference type="PIRNR" id="PIRNR000559"/>
    </source>
</evidence>
<dbReference type="InterPro" id="IPR018488">
    <property type="entry name" value="cNMP-bd_CS"/>
</dbReference>
<evidence type="ECO:0000256" key="2">
    <source>
        <dbReference type="ARBA" id="ARBA00012428"/>
    </source>
</evidence>
<dbReference type="GeneID" id="106460031"/>
<dbReference type="PROSITE" id="PS00888">
    <property type="entry name" value="CNMP_BINDING_1"/>
    <property type="match status" value="1"/>
</dbReference>
<dbReference type="InterPro" id="IPR035014">
    <property type="entry name" value="STKc_cGK"/>
</dbReference>
<keyword evidence="7 12" id="KW-0418">Kinase</keyword>
<dbReference type="Pfam" id="PF00069">
    <property type="entry name" value="Pkinase"/>
    <property type="match status" value="1"/>
</dbReference>
<dbReference type="InterPro" id="IPR002374">
    <property type="entry name" value="cGMP_dep_kinase"/>
</dbReference>
<protein>
    <recommendedName>
        <fullName evidence="2 12">cGMP-dependent protein kinase</fullName>
        <ecNumber evidence="2 12">2.7.11.12</ecNumber>
    </recommendedName>
</protein>
<dbReference type="InterPro" id="IPR018490">
    <property type="entry name" value="cNMP-bd_dom_sf"/>
</dbReference>
<feature type="region of interest" description="Disordered" evidence="15">
    <location>
        <begin position="27"/>
        <end position="69"/>
    </location>
</feature>
<dbReference type="PROSITE" id="PS50042">
    <property type="entry name" value="CNMP_BINDING_3"/>
    <property type="match status" value="2"/>
</dbReference>
<keyword evidence="4 12" id="KW-0140">cGMP</keyword>
<keyword evidence="8 12" id="KW-0067">ATP-binding</keyword>
<gene>
    <name evidence="20" type="primary">LOC106460031</name>
</gene>
<dbReference type="CDD" id="cd05572">
    <property type="entry name" value="STKc_cGK"/>
    <property type="match status" value="1"/>
</dbReference>
<organism evidence="19 20">
    <name type="scientific">Limulus polyphemus</name>
    <name type="common">Atlantic horseshoe crab</name>
    <dbReference type="NCBI Taxonomy" id="6850"/>
    <lineage>
        <taxon>Eukaryota</taxon>
        <taxon>Metazoa</taxon>
        <taxon>Ecdysozoa</taxon>
        <taxon>Arthropoda</taxon>
        <taxon>Chelicerata</taxon>
        <taxon>Merostomata</taxon>
        <taxon>Xiphosura</taxon>
        <taxon>Limulidae</taxon>
        <taxon>Limulus</taxon>
    </lineage>
</organism>
<dbReference type="InterPro" id="IPR008271">
    <property type="entry name" value="Ser/Thr_kinase_AS"/>
</dbReference>
<comment type="similarity">
    <text evidence="1 12">Belongs to the protein kinase superfamily. AGC Ser/Thr protein kinase family. cGMP subfamily.</text>
</comment>
<feature type="region of interest" description="Disordered" evidence="15">
    <location>
        <begin position="93"/>
        <end position="129"/>
    </location>
</feature>
<keyword evidence="19" id="KW-1185">Reference proteome</keyword>
<dbReference type="Pfam" id="PF00027">
    <property type="entry name" value="cNMP_binding"/>
    <property type="match status" value="1"/>
</dbReference>
<accession>A0ABM1SE55</accession>
<feature type="binding site" evidence="13">
    <location>
        <position position="496"/>
    </location>
    <ligand>
        <name>ATP</name>
        <dbReference type="ChEBI" id="CHEBI:30616"/>
    </ligand>
</feature>
<evidence type="ECO:0000256" key="14">
    <source>
        <dbReference type="SAM" id="Coils"/>
    </source>
</evidence>
<evidence type="ECO:0000256" key="10">
    <source>
        <dbReference type="ARBA" id="ARBA00047298"/>
    </source>
</evidence>
<feature type="compositionally biased region" description="Basic residues" evidence="15">
    <location>
        <begin position="56"/>
        <end position="67"/>
    </location>
</feature>
<dbReference type="InterPro" id="IPR000719">
    <property type="entry name" value="Prot_kinase_dom"/>
</dbReference>
<feature type="domain" description="Cyclic nucleotide-binding" evidence="17">
    <location>
        <begin position="263"/>
        <end position="299"/>
    </location>
</feature>
<feature type="domain" description="AGC-kinase C-terminal" evidence="18">
    <location>
        <begin position="726"/>
        <end position="756"/>
    </location>
</feature>
<evidence type="ECO:0000259" key="16">
    <source>
        <dbReference type="PROSITE" id="PS50011"/>
    </source>
</evidence>
<evidence type="ECO:0000256" key="3">
    <source>
        <dbReference type="ARBA" id="ARBA00022527"/>
    </source>
</evidence>
<dbReference type="PRINTS" id="PR00104">
    <property type="entry name" value="CGMPKINASE"/>
</dbReference>
<evidence type="ECO:0000259" key="18">
    <source>
        <dbReference type="PROSITE" id="PS51285"/>
    </source>
</evidence>
<reference evidence="20" key="1">
    <citation type="submission" date="2025-08" db="UniProtKB">
        <authorList>
            <consortium name="RefSeq"/>
        </authorList>
    </citation>
    <scope>IDENTIFICATION</scope>
    <source>
        <tissue evidence="20">Muscle</tissue>
    </source>
</reference>
<evidence type="ECO:0000256" key="4">
    <source>
        <dbReference type="ARBA" id="ARBA00022535"/>
    </source>
</evidence>
<proteinExistence type="inferred from homology"/>
<dbReference type="InterPro" id="IPR000961">
    <property type="entry name" value="AGC-kinase_C"/>
</dbReference>
<dbReference type="SUPFAM" id="SSF51206">
    <property type="entry name" value="cAMP-binding domain-like"/>
    <property type="match status" value="2"/>
</dbReference>
<dbReference type="SMART" id="SM00100">
    <property type="entry name" value="cNMP"/>
    <property type="match status" value="1"/>
</dbReference>
<evidence type="ECO:0000256" key="5">
    <source>
        <dbReference type="ARBA" id="ARBA00022679"/>
    </source>
</evidence>
<dbReference type="PROSITE" id="PS51285">
    <property type="entry name" value="AGC_KINASE_CTER"/>
    <property type="match status" value="1"/>
</dbReference>
<dbReference type="SUPFAM" id="SSF56112">
    <property type="entry name" value="Protein kinase-like (PK-like)"/>
    <property type="match status" value="1"/>
</dbReference>
<dbReference type="EC" id="2.7.11.12" evidence="2 12"/>
<feature type="coiled-coil region" evidence="14">
    <location>
        <begin position="139"/>
        <end position="187"/>
    </location>
</feature>
<dbReference type="PROSITE" id="PS00108">
    <property type="entry name" value="PROTEIN_KINASE_ST"/>
    <property type="match status" value="1"/>
</dbReference>
<evidence type="ECO:0000256" key="15">
    <source>
        <dbReference type="SAM" id="MobiDB-lite"/>
    </source>
</evidence>
<dbReference type="PIRSF" id="PIRSF000559">
    <property type="entry name" value="cGMP-dep_kinase"/>
    <property type="match status" value="1"/>
</dbReference>
<dbReference type="Proteomes" id="UP000694941">
    <property type="component" value="Unplaced"/>
</dbReference>
<dbReference type="PANTHER" id="PTHR24353">
    <property type="entry name" value="CYCLIC NUCLEOTIDE-DEPENDENT PROTEIN KINASE"/>
    <property type="match status" value="1"/>
</dbReference>